<feature type="region of interest" description="Disordered" evidence="1">
    <location>
        <begin position="35"/>
        <end position="74"/>
    </location>
</feature>
<name>A0A9W8YPS7_9PEZI</name>
<feature type="compositionally biased region" description="Low complexity" evidence="1">
    <location>
        <begin position="55"/>
        <end position="66"/>
    </location>
</feature>
<dbReference type="AlphaFoldDB" id="A0A9W8YPS7"/>
<dbReference type="EMBL" id="JAPEVB010000004">
    <property type="protein sequence ID" value="KAJ4389813.1"/>
    <property type="molecule type" value="Genomic_DNA"/>
</dbReference>
<sequence length="92" mass="10377">MRCITGQYTTATHSVRSVLHKPQDLRFDRDKKARLSVTQIRPQSRPSVQTCSHVKSSQSQKTRSTTPPNTLFKSSSFCLPTGRYELSPIPSL</sequence>
<evidence type="ECO:0000256" key="1">
    <source>
        <dbReference type="SAM" id="MobiDB-lite"/>
    </source>
</evidence>
<organism evidence="2 3">
    <name type="scientific">Gnomoniopsis smithogilvyi</name>
    <dbReference type="NCBI Taxonomy" id="1191159"/>
    <lineage>
        <taxon>Eukaryota</taxon>
        <taxon>Fungi</taxon>
        <taxon>Dikarya</taxon>
        <taxon>Ascomycota</taxon>
        <taxon>Pezizomycotina</taxon>
        <taxon>Sordariomycetes</taxon>
        <taxon>Sordariomycetidae</taxon>
        <taxon>Diaporthales</taxon>
        <taxon>Gnomoniaceae</taxon>
        <taxon>Gnomoniopsis</taxon>
    </lineage>
</organism>
<feature type="compositionally biased region" description="Polar residues" evidence="1">
    <location>
        <begin position="36"/>
        <end position="54"/>
    </location>
</feature>
<comment type="caution">
    <text evidence="2">The sequence shown here is derived from an EMBL/GenBank/DDBJ whole genome shotgun (WGS) entry which is preliminary data.</text>
</comment>
<dbReference type="Proteomes" id="UP001140453">
    <property type="component" value="Unassembled WGS sequence"/>
</dbReference>
<accession>A0A9W8YPS7</accession>
<evidence type="ECO:0000313" key="3">
    <source>
        <dbReference type="Proteomes" id="UP001140453"/>
    </source>
</evidence>
<protein>
    <submittedName>
        <fullName evidence="2">Uncharacterized protein</fullName>
    </submittedName>
</protein>
<keyword evidence="3" id="KW-1185">Reference proteome</keyword>
<evidence type="ECO:0000313" key="2">
    <source>
        <dbReference type="EMBL" id="KAJ4389813.1"/>
    </source>
</evidence>
<proteinExistence type="predicted"/>
<reference evidence="2" key="1">
    <citation type="submission" date="2022-10" db="EMBL/GenBank/DDBJ databases">
        <title>Tapping the CABI collections for fungal endophytes: first genome assemblies for Collariella, Neodidymelliopsis, Ascochyta clinopodiicola, Didymella pomorum, Didymosphaeria variabile, Neocosmospora piperis and Neocucurbitaria cava.</title>
        <authorList>
            <person name="Hill R."/>
        </authorList>
    </citation>
    <scope>NUCLEOTIDE SEQUENCE</scope>
    <source>
        <strain evidence="2">IMI 355082</strain>
    </source>
</reference>
<gene>
    <name evidence="2" type="ORF">N0V93_007285</name>
</gene>